<dbReference type="InterPro" id="IPR058625">
    <property type="entry name" value="MdtA-like_BSH"/>
</dbReference>
<evidence type="ECO:0000313" key="8">
    <source>
        <dbReference type="EMBL" id="TXS94669.1"/>
    </source>
</evidence>
<dbReference type="InterPro" id="IPR058624">
    <property type="entry name" value="MdtA-like_HH"/>
</dbReference>
<dbReference type="Gene3D" id="2.40.30.170">
    <property type="match status" value="1"/>
</dbReference>
<dbReference type="InterPro" id="IPR006143">
    <property type="entry name" value="RND_pump_MFP"/>
</dbReference>
<evidence type="ECO:0000313" key="9">
    <source>
        <dbReference type="Proteomes" id="UP000321933"/>
    </source>
</evidence>
<name>A0A5C9A3N1_9GAMM</name>
<evidence type="ECO:0000259" key="6">
    <source>
        <dbReference type="Pfam" id="PF25944"/>
    </source>
</evidence>
<organism evidence="8 9">
    <name type="scientific">Parahaliea aestuarii</name>
    <dbReference type="NCBI Taxonomy" id="1852021"/>
    <lineage>
        <taxon>Bacteria</taxon>
        <taxon>Pseudomonadati</taxon>
        <taxon>Pseudomonadota</taxon>
        <taxon>Gammaproteobacteria</taxon>
        <taxon>Cellvibrionales</taxon>
        <taxon>Halieaceae</taxon>
        <taxon>Parahaliea</taxon>
    </lineage>
</organism>
<dbReference type="Pfam" id="PF25967">
    <property type="entry name" value="RND-MFP_C"/>
    <property type="match status" value="1"/>
</dbReference>
<dbReference type="InterPro" id="IPR058627">
    <property type="entry name" value="MdtA-like_C"/>
</dbReference>
<evidence type="ECO:0000256" key="1">
    <source>
        <dbReference type="ARBA" id="ARBA00004519"/>
    </source>
</evidence>
<evidence type="ECO:0000256" key="3">
    <source>
        <dbReference type="SAM" id="Coils"/>
    </source>
</evidence>
<feature type="domain" description="Multidrug resistance protein MdtA-like beta-barrel" evidence="6">
    <location>
        <begin position="198"/>
        <end position="280"/>
    </location>
</feature>
<gene>
    <name evidence="8" type="ORF">FVW59_01795</name>
</gene>
<dbReference type="Proteomes" id="UP000321933">
    <property type="component" value="Unassembled WGS sequence"/>
</dbReference>
<comment type="subcellular location">
    <subcellularLocation>
        <location evidence="1">Cell inner membrane</location>
        <topology evidence="1">Lipid-anchor</topology>
    </subcellularLocation>
</comment>
<dbReference type="Gene3D" id="2.40.420.20">
    <property type="match status" value="1"/>
</dbReference>
<feature type="domain" description="Multidrug resistance protein MdtA-like barrel-sandwich hybrid" evidence="5">
    <location>
        <begin position="52"/>
        <end position="191"/>
    </location>
</feature>
<dbReference type="PANTHER" id="PTHR30158:SF10">
    <property type="entry name" value="CATION EFFLUX PUMP"/>
    <property type="match status" value="1"/>
</dbReference>
<evidence type="ECO:0000259" key="7">
    <source>
        <dbReference type="Pfam" id="PF25967"/>
    </source>
</evidence>
<comment type="similarity">
    <text evidence="2">Belongs to the membrane fusion protein (MFP) (TC 8.A.1) family.</text>
</comment>
<dbReference type="PANTHER" id="PTHR30158">
    <property type="entry name" value="ACRA/E-RELATED COMPONENT OF DRUG EFFLUX TRANSPORTER"/>
    <property type="match status" value="1"/>
</dbReference>
<dbReference type="GO" id="GO:0022857">
    <property type="term" value="F:transmembrane transporter activity"/>
    <property type="evidence" value="ECO:0007669"/>
    <property type="project" value="InterPro"/>
</dbReference>
<dbReference type="GO" id="GO:0030313">
    <property type="term" value="C:cell envelope"/>
    <property type="evidence" value="ECO:0007669"/>
    <property type="project" value="UniProtKB-SubCell"/>
</dbReference>
<dbReference type="InterPro" id="IPR058626">
    <property type="entry name" value="MdtA-like_b-barrel"/>
</dbReference>
<dbReference type="Gene3D" id="2.40.50.100">
    <property type="match status" value="1"/>
</dbReference>
<reference evidence="8 9" key="1">
    <citation type="submission" date="2019-08" db="EMBL/GenBank/DDBJ databases">
        <title>Parahaliea maris sp. nov., isolated from the surface seawater.</title>
        <authorList>
            <person name="Liu Y."/>
        </authorList>
    </citation>
    <scope>NUCLEOTIDE SEQUENCE [LARGE SCALE GENOMIC DNA]</scope>
    <source>
        <strain evidence="8 9">S2-26</strain>
    </source>
</reference>
<feature type="domain" description="Multidrug resistance protein MdtA-like alpha-helical hairpin" evidence="4">
    <location>
        <begin position="94"/>
        <end position="162"/>
    </location>
</feature>
<dbReference type="Pfam" id="PF25917">
    <property type="entry name" value="BSH_RND"/>
    <property type="match status" value="1"/>
</dbReference>
<evidence type="ECO:0000259" key="4">
    <source>
        <dbReference type="Pfam" id="PF25876"/>
    </source>
</evidence>
<dbReference type="RefSeq" id="WP_148062511.1">
    <property type="nucleotide sequence ID" value="NZ_VRYZ01000001.1"/>
</dbReference>
<dbReference type="GO" id="GO:0005886">
    <property type="term" value="C:plasma membrane"/>
    <property type="evidence" value="ECO:0007669"/>
    <property type="project" value="TreeGrafter"/>
</dbReference>
<dbReference type="AlphaFoldDB" id="A0A5C9A3N1"/>
<dbReference type="Pfam" id="PF25876">
    <property type="entry name" value="HH_MFP_RND"/>
    <property type="match status" value="1"/>
</dbReference>
<evidence type="ECO:0000259" key="5">
    <source>
        <dbReference type="Pfam" id="PF25917"/>
    </source>
</evidence>
<dbReference type="SUPFAM" id="SSF111369">
    <property type="entry name" value="HlyD-like secretion proteins"/>
    <property type="match status" value="1"/>
</dbReference>
<dbReference type="GO" id="GO:0046677">
    <property type="term" value="P:response to antibiotic"/>
    <property type="evidence" value="ECO:0007669"/>
    <property type="project" value="TreeGrafter"/>
</dbReference>
<dbReference type="Gene3D" id="1.10.287.470">
    <property type="entry name" value="Helix hairpin bin"/>
    <property type="match status" value="1"/>
</dbReference>
<sequence length="378" mass="41037">MATLATAVLGGCTARGNDGDAPPSPPAVQVSKLRAEPTVLWDSFTGRVAAPETVALRPRVSGYIERVAFTEGELVQQGDVLFEIDPRPYRAREQAAQAELARAQSQLKLADSEARRARQLLDGKAISREQHEQRDAARAAAEAAVNAAEAALESARLDLQYTTVEAPISGRVGRALVTRGNLAGANETQLTTLVSVDPMYVYFESDQQTLLNSRELVDSHTRPEVRIGLAGEDGLPHRGRLDFIDNRLNSQSGTIQFRAVVDNPDGRFRAGQFARVEMPVEHAHAALLVDRKAVLTDQDRRFVYVVDGQNRALRREVEPGREVDDRVVILSGLAAGDRVIVNGLQRVSEPGIAVRPQSAGSVEQDIGNQVAAANHFSF</sequence>
<feature type="coiled-coil region" evidence="3">
    <location>
        <begin position="93"/>
        <end position="158"/>
    </location>
</feature>
<proteinExistence type="inferred from homology"/>
<dbReference type="Pfam" id="PF25944">
    <property type="entry name" value="Beta-barrel_RND"/>
    <property type="match status" value="1"/>
</dbReference>
<keyword evidence="9" id="KW-1185">Reference proteome</keyword>
<dbReference type="EMBL" id="VRYZ01000001">
    <property type="protein sequence ID" value="TXS94669.1"/>
    <property type="molecule type" value="Genomic_DNA"/>
</dbReference>
<evidence type="ECO:0000256" key="2">
    <source>
        <dbReference type="ARBA" id="ARBA00009477"/>
    </source>
</evidence>
<protein>
    <submittedName>
        <fullName evidence="8">Efflux RND transporter periplasmic adaptor subunit</fullName>
    </submittedName>
</protein>
<dbReference type="OrthoDB" id="9816569at2"/>
<feature type="domain" description="Multidrug resistance protein MdtA-like C-terminal permuted SH3" evidence="7">
    <location>
        <begin position="291"/>
        <end position="346"/>
    </location>
</feature>
<dbReference type="NCBIfam" id="TIGR01730">
    <property type="entry name" value="RND_mfp"/>
    <property type="match status" value="1"/>
</dbReference>
<comment type="caution">
    <text evidence="8">The sequence shown here is derived from an EMBL/GenBank/DDBJ whole genome shotgun (WGS) entry which is preliminary data.</text>
</comment>
<accession>A0A5C9A3N1</accession>
<keyword evidence="3" id="KW-0175">Coiled coil</keyword>